<dbReference type="EMBL" id="JAFHKS010000040">
    <property type="protein sequence ID" value="MBN3544101.1"/>
    <property type="molecule type" value="Genomic_DNA"/>
</dbReference>
<dbReference type="Proteomes" id="UP001319060">
    <property type="component" value="Unassembled WGS sequence"/>
</dbReference>
<dbReference type="RefSeq" id="WP_188404265.1">
    <property type="nucleotide sequence ID" value="NZ_BMCE01000004.1"/>
</dbReference>
<accession>A0ABS2Z9J9</accession>
<comment type="caution">
    <text evidence="1">The sequence shown here is derived from an EMBL/GenBank/DDBJ whole genome shotgun (WGS) entry which is preliminary data.</text>
</comment>
<keyword evidence="2" id="KW-1185">Reference proteome</keyword>
<sequence length="68" mass="8133">MHYEIMLVTKNSDQQRKITVMDLRANKTITFLLNELDKSDLDEDLKNFIDLHINKIKRGDFDYFGNQQ</sequence>
<evidence type="ECO:0000313" key="2">
    <source>
        <dbReference type="Proteomes" id="UP001319060"/>
    </source>
</evidence>
<reference evidence="1 2" key="1">
    <citation type="submission" date="2021-01" db="EMBL/GenBank/DDBJ databases">
        <title>Genome Sequencing of Type Strains.</title>
        <authorList>
            <person name="Lemaire J.F."/>
            <person name="Inderbitzin P."/>
            <person name="Collins S.B."/>
            <person name="Wespe N."/>
            <person name="Knight-Connoni V."/>
        </authorList>
    </citation>
    <scope>NUCLEOTIDE SEQUENCE [LARGE SCALE GENOMIC DNA]</scope>
    <source>
        <strain evidence="1 2">DSM 14730</strain>
    </source>
</reference>
<organism evidence="1 2">
    <name type="scientific">Fictibacillus barbaricus</name>
    <dbReference type="NCBI Taxonomy" id="182136"/>
    <lineage>
        <taxon>Bacteria</taxon>
        <taxon>Bacillati</taxon>
        <taxon>Bacillota</taxon>
        <taxon>Bacilli</taxon>
        <taxon>Bacillales</taxon>
        <taxon>Fictibacillaceae</taxon>
        <taxon>Fictibacillus</taxon>
    </lineage>
</organism>
<protein>
    <submittedName>
        <fullName evidence="1">Uncharacterized protein</fullName>
    </submittedName>
</protein>
<proteinExistence type="predicted"/>
<evidence type="ECO:0000313" key="1">
    <source>
        <dbReference type="EMBL" id="MBN3544101.1"/>
    </source>
</evidence>
<gene>
    <name evidence="1" type="ORF">JYA64_02200</name>
</gene>
<name>A0ABS2Z9J9_9BACL</name>